<dbReference type="SUPFAM" id="SSF48726">
    <property type="entry name" value="Immunoglobulin"/>
    <property type="match status" value="2"/>
</dbReference>
<protein>
    <recommendedName>
        <fullName evidence="1">Ig-like domain-containing protein</fullName>
    </recommendedName>
</protein>
<proteinExistence type="predicted"/>
<sequence length="636" mass="71470">MREETKDATFLWNLSKPFDVSVDYSVMNIYKDNLATTPIVIYTIFGCNHITGDPNLSCVDQGDRVGFILENISVNNASRYCIDLRYNSSATSHINNCNALLYVYHPPGHIFLTSNITTVTEGRDGINFTCMFPIDEHGNPDVYFYYWMEPSITEWRNSTQSTLIINSDVLNATLHDGNWKCKIGNVIGNSTAAEQIIIVNVSPSISITTSNCSEIVEKDNMTLSCFVISDPISDIKLYNMMDNKTLSIWNKASKAEYQFFDVHCLDTGEYMYTAKNDIPDEHYIMKSPAYIDIMCAPHNYYQFPECCVQGVGLGDNYTLEVGIISNPYPLVTSQSWSFVDYNGTLHDNLPDNVNVSVHSGVERLTTVVYLIITDTQTINYGNYCLVAGNTYGNMTPVTLTVLPISPPISPSAPRLMDITAVSIQINWTAGFNGGFEQRFTVLYQGERDNIEYETRIDTDPEVSKGDIVVYTLIDYTTVQSNDTYNIRIKAENDFQGGSFIYGEMARFSTLVKAVFTKDPVISIVESKAEIHFIIYGSLSHILEENCVMDTNICNKANITVPTKQHLRSSYDADVHDFSVNVPLADSNFTEFIFSFWMYDGEYMLYQDAHSIVVDITGSKAIPLAFSISPSFVLFIS</sequence>
<accession>A0AAD9IXE8</accession>
<dbReference type="EMBL" id="JAODUP010000968">
    <property type="protein sequence ID" value="KAK2142341.1"/>
    <property type="molecule type" value="Genomic_DNA"/>
</dbReference>
<keyword evidence="3" id="KW-1185">Reference proteome</keyword>
<gene>
    <name evidence="2" type="ORF">LSH36_968g00017</name>
</gene>
<dbReference type="SUPFAM" id="SSF49265">
    <property type="entry name" value="Fibronectin type III"/>
    <property type="match status" value="1"/>
</dbReference>
<dbReference type="InterPro" id="IPR013783">
    <property type="entry name" value="Ig-like_fold"/>
</dbReference>
<dbReference type="Proteomes" id="UP001208570">
    <property type="component" value="Unassembled WGS sequence"/>
</dbReference>
<dbReference type="InterPro" id="IPR007110">
    <property type="entry name" value="Ig-like_dom"/>
</dbReference>
<dbReference type="InterPro" id="IPR036179">
    <property type="entry name" value="Ig-like_dom_sf"/>
</dbReference>
<feature type="domain" description="Ig-like" evidence="1">
    <location>
        <begin position="107"/>
        <end position="199"/>
    </location>
</feature>
<organism evidence="2 3">
    <name type="scientific">Paralvinella palmiformis</name>
    <dbReference type="NCBI Taxonomy" id="53620"/>
    <lineage>
        <taxon>Eukaryota</taxon>
        <taxon>Metazoa</taxon>
        <taxon>Spiralia</taxon>
        <taxon>Lophotrochozoa</taxon>
        <taxon>Annelida</taxon>
        <taxon>Polychaeta</taxon>
        <taxon>Sedentaria</taxon>
        <taxon>Canalipalpata</taxon>
        <taxon>Terebellida</taxon>
        <taxon>Terebelliformia</taxon>
        <taxon>Alvinellidae</taxon>
        <taxon>Paralvinella</taxon>
    </lineage>
</organism>
<reference evidence="2" key="1">
    <citation type="journal article" date="2023" name="Mol. Biol. Evol.">
        <title>Third-Generation Sequencing Reveals the Adaptive Role of the Epigenome in Three Deep-Sea Polychaetes.</title>
        <authorList>
            <person name="Perez M."/>
            <person name="Aroh O."/>
            <person name="Sun Y."/>
            <person name="Lan Y."/>
            <person name="Juniper S.K."/>
            <person name="Young C.R."/>
            <person name="Angers B."/>
            <person name="Qian P.Y."/>
        </authorList>
    </citation>
    <scope>NUCLEOTIDE SEQUENCE</scope>
    <source>
        <strain evidence="2">P08H-3</strain>
    </source>
</reference>
<dbReference type="PROSITE" id="PS50835">
    <property type="entry name" value="IG_LIKE"/>
    <property type="match status" value="1"/>
</dbReference>
<dbReference type="Gene3D" id="2.60.40.10">
    <property type="entry name" value="Immunoglobulins"/>
    <property type="match status" value="2"/>
</dbReference>
<evidence type="ECO:0000313" key="2">
    <source>
        <dbReference type="EMBL" id="KAK2142341.1"/>
    </source>
</evidence>
<dbReference type="AlphaFoldDB" id="A0AAD9IXE8"/>
<evidence type="ECO:0000259" key="1">
    <source>
        <dbReference type="PROSITE" id="PS50835"/>
    </source>
</evidence>
<name>A0AAD9IXE8_9ANNE</name>
<dbReference type="InterPro" id="IPR036116">
    <property type="entry name" value="FN3_sf"/>
</dbReference>
<comment type="caution">
    <text evidence="2">The sequence shown here is derived from an EMBL/GenBank/DDBJ whole genome shotgun (WGS) entry which is preliminary data.</text>
</comment>
<evidence type="ECO:0000313" key="3">
    <source>
        <dbReference type="Proteomes" id="UP001208570"/>
    </source>
</evidence>